<organism evidence="1 2">
    <name type="scientific">Tagetes erecta</name>
    <name type="common">African marigold</name>
    <dbReference type="NCBI Taxonomy" id="13708"/>
    <lineage>
        <taxon>Eukaryota</taxon>
        <taxon>Viridiplantae</taxon>
        <taxon>Streptophyta</taxon>
        <taxon>Embryophyta</taxon>
        <taxon>Tracheophyta</taxon>
        <taxon>Spermatophyta</taxon>
        <taxon>Magnoliopsida</taxon>
        <taxon>eudicotyledons</taxon>
        <taxon>Gunneridae</taxon>
        <taxon>Pentapetalae</taxon>
        <taxon>asterids</taxon>
        <taxon>campanulids</taxon>
        <taxon>Asterales</taxon>
        <taxon>Asteraceae</taxon>
        <taxon>Asteroideae</taxon>
        <taxon>Heliantheae alliance</taxon>
        <taxon>Tageteae</taxon>
        <taxon>Tagetes</taxon>
    </lineage>
</organism>
<keyword evidence="2" id="KW-1185">Reference proteome</keyword>
<evidence type="ECO:0000313" key="2">
    <source>
        <dbReference type="Proteomes" id="UP001229421"/>
    </source>
</evidence>
<proteinExistence type="predicted"/>
<reference evidence="1" key="1">
    <citation type="journal article" date="2023" name="bioRxiv">
        <title>Improved chromosome-level genome assembly for marigold (Tagetes erecta).</title>
        <authorList>
            <person name="Jiang F."/>
            <person name="Yuan L."/>
            <person name="Wang S."/>
            <person name="Wang H."/>
            <person name="Xu D."/>
            <person name="Wang A."/>
            <person name="Fan W."/>
        </authorList>
    </citation>
    <scope>NUCLEOTIDE SEQUENCE</scope>
    <source>
        <strain evidence="1">WSJ</strain>
        <tissue evidence="1">Leaf</tissue>
    </source>
</reference>
<evidence type="ECO:0000313" key="1">
    <source>
        <dbReference type="EMBL" id="KAK1433273.1"/>
    </source>
</evidence>
<name>A0AAD8L2D4_TARER</name>
<comment type="caution">
    <text evidence="1">The sequence shown here is derived from an EMBL/GenBank/DDBJ whole genome shotgun (WGS) entry which is preliminary data.</text>
</comment>
<sequence length="106" mass="11063">MESLWGGCGPESAPHGHTAPFPFGPELWGPIWCLPRASPRIFLTVTYVPFAAAVGADDGGRGSSTAICGSRCGNGGVKLGRRRGRLLLFRLPEPATTVVVVVESAS</sequence>
<gene>
    <name evidence="1" type="ORF">QVD17_10183</name>
</gene>
<dbReference type="EMBL" id="JAUHHV010000002">
    <property type="protein sequence ID" value="KAK1433273.1"/>
    <property type="molecule type" value="Genomic_DNA"/>
</dbReference>
<protein>
    <submittedName>
        <fullName evidence="1">Uncharacterized protein</fullName>
    </submittedName>
</protein>
<dbReference type="AlphaFoldDB" id="A0AAD8L2D4"/>
<accession>A0AAD8L2D4</accession>
<dbReference type="Proteomes" id="UP001229421">
    <property type="component" value="Unassembled WGS sequence"/>
</dbReference>